<reference evidence="2" key="1">
    <citation type="submission" date="2019-10" db="EMBL/GenBank/DDBJ databases">
        <authorList>
            <person name="Ross D.E."/>
            <person name="Gulliver D."/>
        </authorList>
    </citation>
    <scope>NUCLEOTIDE SEQUENCE</scope>
    <source>
        <strain evidence="2">DER-2019</strain>
    </source>
</reference>
<sequence>MRRRIMKIIDKFSEKLSGLYRAISRYPMTVLFLLSAAVVNAIAISQDADYYRFLLTFAVGACLGFTLQAAWERFFDKIVYRLVMMGIGLILTIGYFLIVSQYTSTGWETSIRTSVAVFALAIAYVWVPVIKSTVTFNESFMAAFKAVFNSLLFSGVIFLGITLIITAIDLLLFRVPEKAYLQSLSIIMILFAPIYFLSLIPVYPGASDKIRSAEELEQQKEKIIKACACPKFVEVLISYIIIPLLAVYTVILVIYIAINITGKFWTDNRLEPMLVGFAIATILICILASRMENKFAELFRKTFPKILVPIVLFQIASSVLKTSDTGLTCGRYYVILFGIFAAASGILMSFLPVRKNGVIAALLIGLSMISIIPPIDAFTGSRINQEAMLRDVLIQNNMLQNDQIIPNASLSEEDKQVISNSMNYLVMMEYTNGISYLGKDYDPNEDFYHIFGFYQYEQNMYGKSSIYLALDQQSPISISDYDIFVMVSFYFQDDKEGPKVCDFEKAGKTYTLLKDTSTHPGTLRLSDEDGQELISVNLQDVFNYFDTTNGASNQINKGFLSVDQATVTQENDKVVFSLVAVNVNIDKSSMEQPYSGDFYVLIKIK</sequence>
<evidence type="ECO:0000256" key="1">
    <source>
        <dbReference type="SAM" id="Phobius"/>
    </source>
</evidence>
<comment type="caution">
    <text evidence="2">The sequence shown here is derived from an EMBL/GenBank/DDBJ whole genome shotgun (WGS) entry which is preliminary data.</text>
</comment>
<feature type="transmembrane region" description="Helical" evidence="1">
    <location>
        <begin position="78"/>
        <end position="98"/>
    </location>
</feature>
<dbReference type="Pfam" id="PF13687">
    <property type="entry name" value="DUF4153"/>
    <property type="match status" value="1"/>
</dbReference>
<dbReference type="InterPro" id="IPR025291">
    <property type="entry name" value="DUF4153"/>
</dbReference>
<feature type="transmembrane region" description="Helical" evidence="1">
    <location>
        <begin position="179"/>
        <end position="203"/>
    </location>
</feature>
<accession>A0A923KRS4</accession>
<keyword evidence="1" id="KW-1133">Transmembrane helix</keyword>
<organism evidence="2 3">
    <name type="scientific">Acetobacterium paludosum</name>
    <dbReference type="NCBI Taxonomy" id="52693"/>
    <lineage>
        <taxon>Bacteria</taxon>
        <taxon>Bacillati</taxon>
        <taxon>Bacillota</taxon>
        <taxon>Clostridia</taxon>
        <taxon>Eubacteriales</taxon>
        <taxon>Eubacteriaceae</taxon>
        <taxon>Acetobacterium</taxon>
    </lineage>
</organism>
<proteinExistence type="predicted"/>
<dbReference type="EMBL" id="WJBD01000004">
    <property type="protein sequence ID" value="MBC3887572.1"/>
    <property type="molecule type" value="Genomic_DNA"/>
</dbReference>
<feature type="transmembrane region" description="Helical" evidence="1">
    <location>
        <begin position="232"/>
        <end position="258"/>
    </location>
</feature>
<gene>
    <name evidence="2" type="ORF">GH810_04540</name>
</gene>
<feature type="transmembrane region" description="Helical" evidence="1">
    <location>
        <begin position="53"/>
        <end position="71"/>
    </location>
</feature>
<feature type="transmembrane region" description="Helical" evidence="1">
    <location>
        <begin position="332"/>
        <end position="351"/>
    </location>
</feature>
<feature type="transmembrane region" description="Helical" evidence="1">
    <location>
        <begin position="270"/>
        <end position="290"/>
    </location>
</feature>
<keyword evidence="1" id="KW-0472">Membrane</keyword>
<feature type="transmembrane region" description="Helical" evidence="1">
    <location>
        <begin position="110"/>
        <end position="130"/>
    </location>
</feature>
<name>A0A923KRS4_9FIRM</name>
<dbReference type="OrthoDB" id="9809196at2"/>
<dbReference type="AlphaFoldDB" id="A0A923KRS4"/>
<keyword evidence="3" id="KW-1185">Reference proteome</keyword>
<evidence type="ECO:0000313" key="2">
    <source>
        <dbReference type="EMBL" id="MBC3887572.1"/>
    </source>
</evidence>
<keyword evidence="1" id="KW-0812">Transmembrane</keyword>
<dbReference type="Proteomes" id="UP000616595">
    <property type="component" value="Unassembled WGS sequence"/>
</dbReference>
<evidence type="ECO:0000313" key="3">
    <source>
        <dbReference type="Proteomes" id="UP000616595"/>
    </source>
</evidence>
<protein>
    <submittedName>
        <fullName evidence="2">DUF4153 domain-containing protein</fullName>
    </submittedName>
</protein>
<feature type="transmembrane region" description="Helical" evidence="1">
    <location>
        <begin position="302"/>
        <end position="320"/>
    </location>
</feature>
<feature type="transmembrane region" description="Helical" evidence="1">
    <location>
        <begin position="151"/>
        <end position="173"/>
    </location>
</feature>
<feature type="transmembrane region" description="Helical" evidence="1">
    <location>
        <begin position="358"/>
        <end position="375"/>
    </location>
</feature>
<reference evidence="2" key="2">
    <citation type="submission" date="2020-10" db="EMBL/GenBank/DDBJ databases">
        <title>Comparative genomics of the Acetobacterium genus.</title>
        <authorList>
            <person name="Marshall C."/>
            <person name="May H."/>
            <person name="Norman S."/>
        </authorList>
    </citation>
    <scope>NUCLEOTIDE SEQUENCE</scope>
    <source>
        <strain evidence="2">DER-2019</strain>
    </source>
</reference>